<evidence type="ECO:0000259" key="1">
    <source>
        <dbReference type="Pfam" id="PF06094"/>
    </source>
</evidence>
<dbReference type="OrthoDB" id="8538589at2"/>
<dbReference type="RefSeq" id="WP_128915284.1">
    <property type="nucleotide sequence ID" value="NZ_RDSM01000004.1"/>
</dbReference>
<reference evidence="2 3" key="1">
    <citation type="submission" date="2018-11" db="EMBL/GenBank/DDBJ databases">
        <authorList>
            <person name="Mardanov A.V."/>
            <person name="Ravin N.V."/>
            <person name="Dedysh S.N."/>
        </authorList>
    </citation>
    <scope>NUCLEOTIDE SEQUENCE [LARGE SCALE GENOMIC DNA]</scope>
    <source>
        <strain evidence="2 3">AF10</strain>
    </source>
</reference>
<dbReference type="AlphaFoldDB" id="A0A4Q0SVI2"/>
<evidence type="ECO:0000313" key="3">
    <source>
        <dbReference type="Proteomes" id="UP000289437"/>
    </source>
</evidence>
<organism evidence="2 3">
    <name type="scientific">Granulicella sibirica</name>
    <dbReference type="NCBI Taxonomy" id="2479048"/>
    <lineage>
        <taxon>Bacteria</taxon>
        <taxon>Pseudomonadati</taxon>
        <taxon>Acidobacteriota</taxon>
        <taxon>Terriglobia</taxon>
        <taxon>Terriglobales</taxon>
        <taxon>Acidobacteriaceae</taxon>
        <taxon>Granulicella</taxon>
    </lineage>
</organism>
<sequence>MKEGLFVYGTLHPDHAPEEIKSVVRSMVPVGKGTVVGNVHDLGEYPALVLTGKRNQRVHGSVFSLPDDPNALKALDQYEEFQPDDPEKSLFVRSKRTVTLADGTRKRCWVYIYNQELPQAS</sequence>
<protein>
    <recommendedName>
        <fullName evidence="1">Gamma-glutamylcyclotransferase AIG2-like domain-containing protein</fullName>
    </recommendedName>
</protein>
<keyword evidence="3" id="KW-1185">Reference proteome</keyword>
<evidence type="ECO:0000313" key="2">
    <source>
        <dbReference type="EMBL" id="RXH54392.1"/>
    </source>
</evidence>
<accession>A0A4Q0SVI2</accession>
<proteinExistence type="predicted"/>
<dbReference type="Proteomes" id="UP000289437">
    <property type="component" value="Unassembled WGS sequence"/>
</dbReference>
<gene>
    <name evidence="2" type="ORF">GRAN_4688</name>
</gene>
<dbReference type="SUPFAM" id="SSF110857">
    <property type="entry name" value="Gamma-glutamyl cyclotransferase-like"/>
    <property type="match status" value="1"/>
</dbReference>
<comment type="caution">
    <text evidence="2">The sequence shown here is derived from an EMBL/GenBank/DDBJ whole genome shotgun (WGS) entry which is preliminary data.</text>
</comment>
<reference evidence="3" key="2">
    <citation type="submission" date="2019-02" db="EMBL/GenBank/DDBJ databases">
        <title>Granulicella sibirica sp. nov., a psychrotolerant acidobacterium isolated from an organic soil layer in forested tundra, West Siberia.</title>
        <authorList>
            <person name="Oshkin I.Y."/>
            <person name="Kulichevskaya I.S."/>
            <person name="Rijpstra W.I.C."/>
            <person name="Sinninghe Damste J.S."/>
            <person name="Rakitin A.L."/>
            <person name="Ravin N.V."/>
            <person name="Dedysh S.N."/>
        </authorList>
    </citation>
    <scope>NUCLEOTIDE SEQUENCE [LARGE SCALE GENOMIC DNA]</scope>
    <source>
        <strain evidence="3">AF10</strain>
    </source>
</reference>
<dbReference type="InterPro" id="IPR009288">
    <property type="entry name" value="AIG2-like_dom"/>
</dbReference>
<dbReference type="CDD" id="cd06661">
    <property type="entry name" value="GGCT_like"/>
    <property type="match status" value="1"/>
</dbReference>
<dbReference type="InterPro" id="IPR013024">
    <property type="entry name" value="GGCT-like"/>
</dbReference>
<dbReference type="Pfam" id="PF06094">
    <property type="entry name" value="GGACT"/>
    <property type="match status" value="1"/>
</dbReference>
<dbReference type="InterPro" id="IPR036568">
    <property type="entry name" value="GGCT-like_sf"/>
</dbReference>
<feature type="domain" description="Gamma-glutamylcyclotransferase AIG2-like" evidence="1">
    <location>
        <begin position="5"/>
        <end position="115"/>
    </location>
</feature>
<name>A0A4Q0SVI2_9BACT</name>
<dbReference type="EMBL" id="RDSM01000004">
    <property type="protein sequence ID" value="RXH54392.1"/>
    <property type="molecule type" value="Genomic_DNA"/>
</dbReference>
<dbReference type="Gene3D" id="3.10.490.10">
    <property type="entry name" value="Gamma-glutamyl cyclotransferase-like"/>
    <property type="match status" value="1"/>
</dbReference>